<sequence>MSEGDQGKYKTPNDPVKEQIAQDKFGKSYDELSAHERIQVGGTKGGITTKEGGYTGHYEGEGTHAEVKHTGEAARGGGAEEAASGEGGGQRGSE</sequence>
<reference evidence="2 3" key="1">
    <citation type="journal article" date="2018" name="Sci. Rep.">
        <title>Raphidocelis subcapitata (=Pseudokirchneriella subcapitata) provides an insight into genome evolution and environmental adaptations in the Sphaeropleales.</title>
        <authorList>
            <person name="Suzuki S."/>
            <person name="Yamaguchi H."/>
            <person name="Nakajima N."/>
            <person name="Kawachi M."/>
        </authorList>
    </citation>
    <scope>NUCLEOTIDE SEQUENCE [LARGE SCALE GENOMIC DNA]</scope>
    <source>
        <strain evidence="2 3">NIES-35</strain>
    </source>
</reference>
<dbReference type="EMBL" id="BDRX01000095">
    <property type="protein sequence ID" value="GBF97277.1"/>
    <property type="molecule type" value="Genomic_DNA"/>
</dbReference>
<keyword evidence="3" id="KW-1185">Reference proteome</keyword>
<evidence type="ECO:0000313" key="2">
    <source>
        <dbReference type="EMBL" id="GBF97277.1"/>
    </source>
</evidence>
<feature type="region of interest" description="Disordered" evidence="1">
    <location>
        <begin position="40"/>
        <end position="94"/>
    </location>
</feature>
<accession>A0A2V0PIY0</accession>
<dbReference type="InParanoid" id="A0A2V0PIY0"/>
<organism evidence="2 3">
    <name type="scientific">Raphidocelis subcapitata</name>
    <dbReference type="NCBI Taxonomy" id="307507"/>
    <lineage>
        <taxon>Eukaryota</taxon>
        <taxon>Viridiplantae</taxon>
        <taxon>Chlorophyta</taxon>
        <taxon>core chlorophytes</taxon>
        <taxon>Chlorophyceae</taxon>
        <taxon>CS clade</taxon>
        <taxon>Sphaeropleales</taxon>
        <taxon>Selenastraceae</taxon>
        <taxon>Raphidocelis</taxon>
    </lineage>
</organism>
<protein>
    <submittedName>
        <fullName evidence="2">Uncharacterized protein</fullName>
    </submittedName>
</protein>
<feature type="region of interest" description="Disordered" evidence="1">
    <location>
        <begin position="1"/>
        <end position="20"/>
    </location>
</feature>
<gene>
    <name evidence="2" type="ORF">Rsub_09968</name>
</gene>
<dbReference type="OrthoDB" id="556150at2759"/>
<feature type="compositionally biased region" description="Gly residues" evidence="1">
    <location>
        <begin position="74"/>
        <end position="94"/>
    </location>
</feature>
<name>A0A2V0PIY0_9CHLO</name>
<evidence type="ECO:0000313" key="3">
    <source>
        <dbReference type="Proteomes" id="UP000247498"/>
    </source>
</evidence>
<proteinExistence type="predicted"/>
<evidence type="ECO:0000256" key="1">
    <source>
        <dbReference type="SAM" id="MobiDB-lite"/>
    </source>
</evidence>
<dbReference type="Proteomes" id="UP000247498">
    <property type="component" value="Unassembled WGS sequence"/>
</dbReference>
<dbReference type="AlphaFoldDB" id="A0A2V0PIY0"/>
<comment type="caution">
    <text evidence="2">The sequence shown here is derived from an EMBL/GenBank/DDBJ whole genome shotgun (WGS) entry which is preliminary data.</text>
</comment>
<feature type="compositionally biased region" description="Basic and acidic residues" evidence="1">
    <location>
        <begin position="58"/>
        <end position="72"/>
    </location>
</feature>